<proteinExistence type="predicted"/>
<feature type="region of interest" description="Disordered" evidence="1">
    <location>
        <begin position="140"/>
        <end position="191"/>
    </location>
</feature>
<evidence type="ECO:0000313" key="4">
    <source>
        <dbReference type="Proteomes" id="UP001056384"/>
    </source>
</evidence>
<name>A0A9Q9EQ53_9PEZI</name>
<reference evidence="3" key="1">
    <citation type="submission" date="2022-06" db="EMBL/GenBank/DDBJ databases">
        <title>Complete genome sequences of two strains of the flax pathogen Septoria linicola.</title>
        <authorList>
            <person name="Lapalu N."/>
            <person name="Simon A."/>
            <person name="Demenou B."/>
            <person name="Paumier D."/>
            <person name="Guillot M.-P."/>
            <person name="Gout L."/>
            <person name="Valade R."/>
        </authorList>
    </citation>
    <scope>NUCLEOTIDE SEQUENCE</scope>
    <source>
        <strain evidence="3">SE15195</strain>
    </source>
</reference>
<keyword evidence="4" id="KW-1185">Reference proteome</keyword>
<dbReference type="AlphaFoldDB" id="A0A9Q9EQ53"/>
<accession>A0A9Q9EQ53</accession>
<feature type="chain" id="PRO_5040439987" description="Secreted protein" evidence="2">
    <location>
        <begin position="18"/>
        <end position="217"/>
    </location>
</feature>
<dbReference type="Proteomes" id="UP001056384">
    <property type="component" value="Chromosome 11"/>
</dbReference>
<feature type="compositionally biased region" description="Low complexity" evidence="1">
    <location>
        <begin position="148"/>
        <end position="158"/>
    </location>
</feature>
<feature type="signal peptide" evidence="2">
    <location>
        <begin position="1"/>
        <end position="17"/>
    </location>
</feature>
<organism evidence="3 4">
    <name type="scientific">Septoria linicola</name>
    <dbReference type="NCBI Taxonomy" id="215465"/>
    <lineage>
        <taxon>Eukaryota</taxon>
        <taxon>Fungi</taxon>
        <taxon>Dikarya</taxon>
        <taxon>Ascomycota</taxon>
        <taxon>Pezizomycotina</taxon>
        <taxon>Dothideomycetes</taxon>
        <taxon>Dothideomycetidae</taxon>
        <taxon>Mycosphaerellales</taxon>
        <taxon>Mycosphaerellaceae</taxon>
        <taxon>Septoria</taxon>
    </lineage>
</organism>
<evidence type="ECO:0008006" key="5">
    <source>
        <dbReference type="Google" id="ProtNLM"/>
    </source>
</evidence>
<gene>
    <name evidence="3" type="ORF">Slin15195_G120740</name>
</gene>
<keyword evidence="2" id="KW-0732">Signal</keyword>
<evidence type="ECO:0000256" key="1">
    <source>
        <dbReference type="SAM" id="MobiDB-lite"/>
    </source>
</evidence>
<feature type="compositionally biased region" description="Gly residues" evidence="1">
    <location>
        <begin position="159"/>
        <end position="168"/>
    </location>
</feature>
<sequence>MKTMIVIISGLASLLNALPIPLSNPHTTDLASNNHSPSGNHVKRQGQWSWTSDWATPGWKGPSTNPYDICSSPEGKQLNAECSGGDYSQDDSSYNGYVSEHSEGSFHSYHIGSPSNAGWNPFAGPKIAPGRTNTGGGISTANRGQSFNGNTGARTGTTTGSGGAGGGEITVNGQPAGGTGARSTSSGGDRKGGLGCIDLVSTSNIDQRNCHLGAAWC</sequence>
<evidence type="ECO:0000313" key="3">
    <source>
        <dbReference type="EMBL" id="USW58755.1"/>
    </source>
</evidence>
<feature type="region of interest" description="Disordered" evidence="1">
    <location>
        <begin position="52"/>
        <end position="72"/>
    </location>
</feature>
<evidence type="ECO:0000256" key="2">
    <source>
        <dbReference type="SAM" id="SignalP"/>
    </source>
</evidence>
<protein>
    <recommendedName>
        <fullName evidence="5">Secreted protein</fullName>
    </recommendedName>
</protein>
<dbReference type="EMBL" id="CP099428">
    <property type="protein sequence ID" value="USW58755.1"/>
    <property type="molecule type" value="Genomic_DNA"/>
</dbReference>